<dbReference type="EMBL" id="QUAC01000310">
    <property type="protein sequence ID" value="REK86223.1"/>
    <property type="molecule type" value="Genomic_DNA"/>
</dbReference>
<dbReference type="SUPFAM" id="SSF50969">
    <property type="entry name" value="YVTN repeat-like/Quinoprotein amine dehydrogenase"/>
    <property type="match status" value="1"/>
</dbReference>
<dbReference type="SUPFAM" id="SSF50974">
    <property type="entry name" value="Nitrous oxide reductase, N-terminal domain"/>
    <property type="match status" value="2"/>
</dbReference>
<evidence type="ECO:0000313" key="1">
    <source>
        <dbReference type="EMBL" id="REK86223.1"/>
    </source>
</evidence>
<dbReference type="SUPFAM" id="SSF51004">
    <property type="entry name" value="C-terminal (heme d1) domain of cytochrome cd1-nitrite reductase"/>
    <property type="match status" value="1"/>
</dbReference>
<dbReference type="Pfam" id="PF10282">
    <property type="entry name" value="Lactonase"/>
    <property type="match status" value="1"/>
</dbReference>
<dbReference type="InterPro" id="IPR011048">
    <property type="entry name" value="Haem_d1_sf"/>
</dbReference>
<dbReference type="InterPro" id="IPR019405">
    <property type="entry name" value="Lactonase_7-beta_prop"/>
</dbReference>
<evidence type="ECO:0008006" key="3">
    <source>
        <dbReference type="Google" id="ProtNLM"/>
    </source>
</evidence>
<dbReference type="SUPFAM" id="SSF75011">
    <property type="entry name" value="3-carboxy-cis,cis-mucoante lactonizing enzyme"/>
    <property type="match status" value="1"/>
</dbReference>
<dbReference type="AlphaFoldDB" id="A0A371PVQ2"/>
<dbReference type="PANTHER" id="PTHR47197">
    <property type="entry name" value="PROTEIN NIRF"/>
    <property type="match status" value="1"/>
</dbReference>
<gene>
    <name evidence="1" type="ORF">DY245_33285</name>
</gene>
<organism evidence="1 2">
    <name type="scientific">Streptomyces inhibens</name>
    <dbReference type="NCBI Taxonomy" id="2293571"/>
    <lineage>
        <taxon>Bacteria</taxon>
        <taxon>Bacillati</taxon>
        <taxon>Actinomycetota</taxon>
        <taxon>Actinomycetes</taxon>
        <taxon>Kitasatosporales</taxon>
        <taxon>Streptomycetaceae</taxon>
        <taxon>Streptomyces</taxon>
    </lineage>
</organism>
<protein>
    <recommendedName>
        <fullName evidence="3">YncE family protein</fullName>
    </recommendedName>
</protein>
<dbReference type="Gene3D" id="2.130.10.10">
    <property type="entry name" value="YVTN repeat-like/Quinoprotein amine dehydrogenase"/>
    <property type="match status" value="7"/>
</dbReference>
<dbReference type="InterPro" id="IPR011045">
    <property type="entry name" value="N2O_reductase_N"/>
</dbReference>
<dbReference type="PANTHER" id="PTHR47197:SF3">
    <property type="entry name" value="DIHYDRO-HEME D1 DEHYDROGENASE"/>
    <property type="match status" value="1"/>
</dbReference>
<dbReference type="OrthoDB" id="4331507at2"/>
<keyword evidence="2" id="KW-1185">Reference proteome</keyword>
<accession>A0A371PVQ2</accession>
<reference evidence="1 2" key="1">
    <citation type="submission" date="2018-08" db="EMBL/GenBank/DDBJ databases">
        <title>Streptomyces NEAU-D10 sp. nov., a novel Actinomycete isolated from soil.</title>
        <authorList>
            <person name="Jin L."/>
        </authorList>
    </citation>
    <scope>NUCLEOTIDE SEQUENCE [LARGE SCALE GENOMIC DNA]</scope>
    <source>
        <strain evidence="1 2">NEAU-D10</strain>
    </source>
</reference>
<evidence type="ECO:0000313" key="2">
    <source>
        <dbReference type="Proteomes" id="UP000262477"/>
    </source>
</evidence>
<proteinExistence type="predicted"/>
<dbReference type="InterPro" id="IPR051200">
    <property type="entry name" value="Host-pathogen_enzymatic-act"/>
</dbReference>
<name>A0A371PVQ2_STRIH</name>
<dbReference type="RefSeq" id="WP_128510864.1">
    <property type="nucleotide sequence ID" value="NZ_QUAC01000310.1"/>
</dbReference>
<dbReference type="Proteomes" id="UP000262477">
    <property type="component" value="Unassembled WGS sequence"/>
</dbReference>
<dbReference type="InterPro" id="IPR015943">
    <property type="entry name" value="WD40/YVTN_repeat-like_dom_sf"/>
</dbReference>
<sequence>MGPAVQRILAVDWAADKLVIAVLDTDGTVREVTTPPVGANPRAVAADSAAATAYVANHTDNSFSAVDLSTGSGTPKSAPGAPCAVLAGLAGDQVCLAAWGDSKVYLHTPGTNDTVPVDVAAGPFALAAAPGAELLCVAHDKDDAAAKLLKIVKLGTDDPPATVHLPGPARALAVASSGAYGYVACRGASPAAPGTVAVVDLARGLHSTPAVGHEPLAVAVSGAGDRICVANGGSASLSVAPLTDGHPGTFTTLPVTPQPHTVAFSPDGTLLYVLSRTTGLLTAVHLGTVGGVLSGTRTDVALGAAVPASVVFGADGTHAYVTDQAAGRLIPVRVGPTVAQRVGTGASSRPRSVCVTPKGDWAAVADSAAHRIMVSDLSGDSPGEPKPIPLPGDAEKVKPWGIATSPVDTQTVVCATSPESDQLFKVTPKAGQPLGGDVDVTATALPSGASPRGVAVTPDGRYALTANSGGQSLSRVDLHGGMSTIAEDVVRCAEPVGVEIGGVDGDTLYVADYRPPGNGHVSVLKRRSTEWEWTGNITAAEGILSGPHELALSPQGRFLYVASYDNGTIAVFESTEDGWAARESIKPSGLVNPYGLALSSDGNYLYAACKDTNRVTQLHSEDGGLTFTHQCWLNFPRLNEGKSSASLTLSKDSTYLYASHQTQGFVHGIQVPQSSNTPLIPLRGNNPELKGSRGIVCRGDELYVVSAAEHGGQRALTVLTLDPEDPLTVTENARPTPLLDAEPCAIAARPDGPVYITNFRDKTVSVRGDSVTTVALAPAEGCEPEEVACTSDGAYAYVTDRATARPVVHYLSPSAFTPASLPAPAPSAGVACAPDGLRAYVAHPGDNSISILRRSAVLTGPARPAQRAASRTVAQHPSEPYAYALVTEEGAGSLQVMSLADASAPVEMAGATVPLSGDAAAGLTMTPEGERIYAVGAGGTLWVLATDSAERPTLARTLDTGLTAVCDLATGPGDPAHLYVATYEKGQGSLHVLELGPTGEAVVARADAGIALPGAGRPHSLCVHPLGGHGFLSTAGEGVYVLDLTDPARPSLGGRVAAGAGSVDFPSGSDEALLTQEDGVSGIRLGPPELLPRAWTGLAAPSRLAVSPDGREVYATAEGGDTVQVIDAGTGIVRFTLKAGQALSGLAAHPDPAKRRLYVADTAGEQFLAVDTGMHVPGAVTDVGMDVRQAVRAVSREAK</sequence>
<comment type="caution">
    <text evidence="1">The sequence shown here is derived from an EMBL/GenBank/DDBJ whole genome shotgun (WGS) entry which is preliminary data.</text>
</comment>
<dbReference type="InterPro" id="IPR011044">
    <property type="entry name" value="Quino_amine_DH_bsu"/>
</dbReference>